<feature type="compositionally biased region" description="Gly residues" evidence="2">
    <location>
        <begin position="811"/>
        <end position="823"/>
    </location>
</feature>
<accession>A0A7S2MYR3</accession>
<dbReference type="EMBL" id="HBGU01057802">
    <property type="protein sequence ID" value="CAD9509647.1"/>
    <property type="molecule type" value="Transcribed_RNA"/>
</dbReference>
<feature type="compositionally biased region" description="Gly residues" evidence="2">
    <location>
        <begin position="741"/>
        <end position="750"/>
    </location>
</feature>
<organism evidence="3">
    <name type="scientific">Haptolina brevifila</name>
    <dbReference type="NCBI Taxonomy" id="156173"/>
    <lineage>
        <taxon>Eukaryota</taxon>
        <taxon>Haptista</taxon>
        <taxon>Haptophyta</taxon>
        <taxon>Prymnesiophyceae</taxon>
        <taxon>Prymnesiales</taxon>
        <taxon>Prymnesiaceae</taxon>
        <taxon>Haptolina</taxon>
    </lineage>
</organism>
<name>A0A7S2MYR3_9EUKA</name>
<feature type="compositionally biased region" description="Basic and acidic residues" evidence="2">
    <location>
        <begin position="668"/>
        <end position="681"/>
    </location>
</feature>
<feature type="coiled-coil region" evidence="1">
    <location>
        <begin position="341"/>
        <end position="368"/>
    </location>
</feature>
<gene>
    <name evidence="3" type="ORF">CBRE1094_LOCUS31410</name>
</gene>
<feature type="region of interest" description="Disordered" evidence="2">
    <location>
        <begin position="693"/>
        <end position="763"/>
    </location>
</feature>
<evidence type="ECO:0000256" key="1">
    <source>
        <dbReference type="SAM" id="Coils"/>
    </source>
</evidence>
<proteinExistence type="predicted"/>
<evidence type="ECO:0000256" key="2">
    <source>
        <dbReference type="SAM" id="MobiDB-lite"/>
    </source>
</evidence>
<sequence length="862" mass="91232">MAGDSLYGISEPQYGGSAEIASAEALAQNGGLFLPPQILSKAPSATVTRPLSPGTVEKSAGLLRSLSFAASRPNAGESTADRGAAFEAVGSALARELHSEQMERFIGAQPLLGQRLQAALLACCGALLGTGHPDGAYEWASSELDELAKQIPPATSNVFPGAYYFEIFSADVAELGRALAAARKEQARRRSLAVDVLNVLGRPNVGAAEVHGAGRAAADAGLMAEAVAARAMGELIERAEQSRLMHESATAEARESRRAQKEAEAVTARESRFLAEEKQRRAQLTDELEGVRAALRAEEETRRKVEAASVRTLEELRAQEDARWEAERKAQAEGVRATEAEARLRAALEDARDKVAAAEGREAKALQDAQAASSKYVEAEKMRVALQGRISALDGVKAQLEQQLDLERQACAVELGLRQKAEAALAEALQAQADAQQAAAEATQAAEIAQNALAEKAAELMQVEDRLRVANDGSLDQQMASASAEEAVRQLKELRKDDADKNMRLTTERAGLVQKVEDLEARLASSAAAVERANGEASKQRYELQAQLTEVHRRCEDLQAQATRSELMLQHERETGLTASDAEKRLQLQLDNERRAKMALQQQLAAEAALRQKSDASENAVAKELQVRSREAEVNAQRLQGVQSELLRARDEARSAREQLSDSQAMQRKLERERDAEREEARRERALRLALEKQGTNLLLPGQATALPPNPRQRTPPSLQQHLPNPPPNPGGSRGSQPPGLGLGPPGMGLVGAQQGPPAQAVPLTDPDELSRSDLWNFSAGALGRKGPGGGATAAWSGGGGGGVGLGGGGSRGGAGGGGGGVGLPRIRSPFNTATGGGGQVGGTSLAPEEARALYGGAMLDD</sequence>
<feature type="region of interest" description="Disordered" evidence="2">
    <location>
        <begin position="811"/>
        <end position="845"/>
    </location>
</feature>
<feature type="coiled-coil region" evidence="1">
    <location>
        <begin position="274"/>
        <end position="308"/>
    </location>
</feature>
<dbReference type="AlphaFoldDB" id="A0A7S2MYR3"/>
<feature type="region of interest" description="Disordered" evidence="2">
    <location>
        <begin position="653"/>
        <end position="681"/>
    </location>
</feature>
<keyword evidence="1" id="KW-0175">Coiled coil</keyword>
<protein>
    <submittedName>
        <fullName evidence="3">Uncharacterized protein</fullName>
    </submittedName>
</protein>
<reference evidence="3" key="1">
    <citation type="submission" date="2021-01" db="EMBL/GenBank/DDBJ databases">
        <authorList>
            <person name="Corre E."/>
            <person name="Pelletier E."/>
            <person name="Niang G."/>
            <person name="Scheremetjew M."/>
            <person name="Finn R."/>
            <person name="Kale V."/>
            <person name="Holt S."/>
            <person name="Cochrane G."/>
            <person name="Meng A."/>
            <person name="Brown T."/>
            <person name="Cohen L."/>
        </authorList>
    </citation>
    <scope>NUCLEOTIDE SEQUENCE</scope>
    <source>
        <strain evidence="3">UTEX LB 985</strain>
    </source>
</reference>
<evidence type="ECO:0000313" key="3">
    <source>
        <dbReference type="EMBL" id="CAD9509647.1"/>
    </source>
</evidence>